<reference evidence="2" key="2">
    <citation type="submission" date="2023-04" db="EMBL/GenBank/DDBJ databases">
        <authorList>
            <person name="Bu L."/>
            <person name="Lu L."/>
            <person name="Laidemitt M.R."/>
            <person name="Zhang S.M."/>
            <person name="Mutuku M."/>
            <person name="Mkoji G."/>
            <person name="Steinauer M."/>
            <person name="Loker E.S."/>
        </authorList>
    </citation>
    <scope>NUCLEOTIDE SEQUENCE</scope>
    <source>
        <strain evidence="2">KasaAsao</strain>
        <tissue evidence="2">Whole Snail</tissue>
    </source>
</reference>
<evidence type="ECO:0000256" key="1">
    <source>
        <dbReference type="SAM" id="Phobius"/>
    </source>
</evidence>
<dbReference type="EMBL" id="JASAOG010000187">
    <property type="protein sequence ID" value="KAK0045039.1"/>
    <property type="molecule type" value="Genomic_DNA"/>
</dbReference>
<keyword evidence="1" id="KW-1133">Transmembrane helix</keyword>
<protein>
    <submittedName>
        <fullName evidence="2">Uncharacterized protein</fullName>
    </submittedName>
</protein>
<gene>
    <name evidence="2" type="ORF">Bpfe_025518</name>
</gene>
<reference evidence="2" key="1">
    <citation type="journal article" date="2023" name="PLoS Negl. Trop. Dis.">
        <title>A genome sequence for Biomphalaria pfeifferi, the major vector snail for the human-infecting parasite Schistosoma mansoni.</title>
        <authorList>
            <person name="Bu L."/>
            <person name="Lu L."/>
            <person name="Laidemitt M.R."/>
            <person name="Zhang S.M."/>
            <person name="Mutuku M."/>
            <person name="Mkoji G."/>
            <person name="Steinauer M."/>
            <person name="Loker E.S."/>
        </authorList>
    </citation>
    <scope>NUCLEOTIDE SEQUENCE</scope>
    <source>
        <strain evidence="2">KasaAsao</strain>
    </source>
</reference>
<proteinExistence type="predicted"/>
<keyword evidence="1" id="KW-0472">Membrane</keyword>
<feature type="transmembrane region" description="Helical" evidence="1">
    <location>
        <begin position="21"/>
        <end position="41"/>
    </location>
</feature>
<keyword evidence="1" id="KW-0812">Transmembrane</keyword>
<evidence type="ECO:0000313" key="2">
    <source>
        <dbReference type="EMBL" id="KAK0045039.1"/>
    </source>
</evidence>
<sequence>MAAPRSERVDSSRRLCARYRKFFIAAGVTLGLQILLCHYFLNLSQRSEDINFIISGDNSVKKISTTE</sequence>
<dbReference type="Proteomes" id="UP001233172">
    <property type="component" value="Unassembled WGS sequence"/>
</dbReference>
<comment type="caution">
    <text evidence="2">The sequence shown here is derived from an EMBL/GenBank/DDBJ whole genome shotgun (WGS) entry which is preliminary data.</text>
</comment>
<feature type="non-terminal residue" evidence="2">
    <location>
        <position position="67"/>
    </location>
</feature>
<organism evidence="2 3">
    <name type="scientific">Biomphalaria pfeifferi</name>
    <name type="common">Bloodfluke planorb</name>
    <name type="synonym">Freshwater snail</name>
    <dbReference type="NCBI Taxonomy" id="112525"/>
    <lineage>
        <taxon>Eukaryota</taxon>
        <taxon>Metazoa</taxon>
        <taxon>Spiralia</taxon>
        <taxon>Lophotrochozoa</taxon>
        <taxon>Mollusca</taxon>
        <taxon>Gastropoda</taxon>
        <taxon>Heterobranchia</taxon>
        <taxon>Euthyneura</taxon>
        <taxon>Panpulmonata</taxon>
        <taxon>Hygrophila</taxon>
        <taxon>Lymnaeoidea</taxon>
        <taxon>Planorbidae</taxon>
        <taxon>Biomphalaria</taxon>
    </lineage>
</organism>
<keyword evidence="3" id="KW-1185">Reference proteome</keyword>
<accession>A0AAD8B0C2</accession>
<dbReference type="AlphaFoldDB" id="A0AAD8B0C2"/>
<evidence type="ECO:0000313" key="3">
    <source>
        <dbReference type="Proteomes" id="UP001233172"/>
    </source>
</evidence>
<name>A0AAD8B0C2_BIOPF</name>